<name>A0A369JET7_HYPMA</name>
<evidence type="ECO:0000313" key="3">
    <source>
        <dbReference type="EMBL" id="RDB18915.1"/>
    </source>
</evidence>
<dbReference type="Pfam" id="PF17667">
    <property type="entry name" value="Pkinase_fungal"/>
    <property type="match status" value="1"/>
</dbReference>
<dbReference type="PROSITE" id="PS00109">
    <property type="entry name" value="PROTEIN_KINASE_TYR"/>
    <property type="match status" value="1"/>
</dbReference>
<dbReference type="InParanoid" id="A0A369JET7"/>
<feature type="region of interest" description="Disordered" evidence="1">
    <location>
        <begin position="822"/>
        <end position="896"/>
    </location>
</feature>
<evidence type="ECO:0000256" key="1">
    <source>
        <dbReference type="SAM" id="MobiDB-lite"/>
    </source>
</evidence>
<evidence type="ECO:0000259" key="2">
    <source>
        <dbReference type="Pfam" id="PF17667"/>
    </source>
</evidence>
<accession>A0A369JET7</accession>
<evidence type="ECO:0000313" key="4">
    <source>
        <dbReference type="Proteomes" id="UP000076154"/>
    </source>
</evidence>
<dbReference type="SUPFAM" id="SSF56112">
    <property type="entry name" value="Protein kinase-like (PK-like)"/>
    <property type="match status" value="1"/>
</dbReference>
<dbReference type="InterPro" id="IPR011009">
    <property type="entry name" value="Kinase-like_dom_sf"/>
</dbReference>
<dbReference type="STRING" id="39966.A0A369JET7"/>
<dbReference type="PANTHER" id="PTHR38248">
    <property type="entry name" value="FUNK1 6"/>
    <property type="match status" value="1"/>
</dbReference>
<feature type="domain" description="Fungal-type protein kinase" evidence="2">
    <location>
        <begin position="178"/>
        <end position="563"/>
    </location>
</feature>
<proteinExistence type="predicted"/>
<dbReference type="PANTHER" id="PTHR38248:SF2">
    <property type="entry name" value="FUNK1 11"/>
    <property type="match status" value="1"/>
</dbReference>
<organism evidence="3 4">
    <name type="scientific">Hypsizygus marmoreus</name>
    <name type="common">White beech mushroom</name>
    <name type="synonym">Agaricus marmoreus</name>
    <dbReference type="NCBI Taxonomy" id="39966"/>
    <lineage>
        <taxon>Eukaryota</taxon>
        <taxon>Fungi</taxon>
        <taxon>Dikarya</taxon>
        <taxon>Basidiomycota</taxon>
        <taxon>Agaricomycotina</taxon>
        <taxon>Agaricomycetes</taxon>
        <taxon>Agaricomycetidae</taxon>
        <taxon>Agaricales</taxon>
        <taxon>Tricholomatineae</taxon>
        <taxon>Lyophyllaceae</taxon>
        <taxon>Hypsizygus</taxon>
    </lineage>
</organism>
<sequence length="896" mass="102202">MQRVLKYYGPQHPPQAPDTQLKKATAYIATGSRTRAAQVLEMVKHDAQGNCHVAETEEFLDKLFPVEPSIVNDVYSELLKSGAYDQDNEVWKDMPKSSKKESEYYAPFVTAAEAIRKAHSAIEEVPYRNIWVARPNQAPKLKDPAAVLIRPDVMSILGLEGESDKWETLIAGSKEEAERLKAIVAWWLRVHVVVEIKPAEGKDILDHIYQLMGYLRQVLREQVDRRFVPGMLLCKTELSVWLADRSGVLGTETTFNIHKYPKCFIQIILACSALPPERLGYDLTMRLCRHPILPNPTPIFSFDKQVNLSDYRQSLYNQHWVIEMPSTAGNGENELFITIRALSIIRAETTSGRATIVWAVMKMDDLQRPPPHKIFVLKQCWRPETATSEGKMYPSGDHGIHVSRIYCFSDVCDQGGVVDTQHYIRHGISHHPPSTRPDRNDNGKRESDQLGDAERREPYIHVIAKSDDTSALSFATDSEQDPIWRVQTRLLMEDYGWPLHHFRDLLELLKLLKHIVEALHDLYLKGVLHRDISISNMLICMNESLDGVEGRLIDLDYAKMTSDMKGPLMAMTKDSPLNATLQAYLQAEFQVPFSDEVMRALDFFRMDHLEYLHSVKALSKDFAAAPKILGSHIGLLDSAQKVPNFQSHRPQKGKRSATYPFASSEVLSSRRIFKQKYPKAEPQSNALGVTKVPAHNEKHDLEATFWSLNFVCITREGPGGKRRKELLPQNQSSAPRELLLVNYCLFSSEDIVELADNKRELLQDDDEYEVYILSQFHPYFWPLRPLMKKWWQILRLAHEYPVFEATHEWFLRALDETIDELKKKPPSEPLNGARDVDKTRKEDLLSLQSFPGPNEGGQPVPSLWDMSPSNDLKPAHPTYHGGAPDSPTPKSKKPKT</sequence>
<dbReference type="AlphaFoldDB" id="A0A369JET7"/>
<comment type="caution">
    <text evidence="3">The sequence shown here is derived from an EMBL/GenBank/DDBJ whole genome shotgun (WGS) entry which is preliminary data.</text>
</comment>
<feature type="compositionally biased region" description="Basic and acidic residues" evidence="1">
    <location>
        <begin position="834"/>
        <end position="844"/>
    </location>
</feature>
<dbReference type="InterPro" id="IPR040976">
    <property type="entry name" value="Pkinase_fungal"/>
</dbReference>
<dbReference type="EMBL" id="LUEZ02000085">
    <property type="protein sequence ID" value="RDB18915.1"/>
    <property type="molecule type" value="Genomic_DNA"/>
</dbReference>
<protein>
    <recommendedName>
        <fullName evidence="2">Fungal-type protein kinase domain-containing protein</fullName>
    </recommendedName>
</protein>
<dbReference type="Proteomes" id="UP000076154">
    <property type="component" value="Unassembled WGS sequence"/>
</dbReference>
<keyword evidence="4" id="KW-1185">Reference proteome</keyword>
<feature type="region of interest" description="Disordered" evidence="1">
    <location>
        <begin position="426"/>
        <end position="451"/>
    </location>
</feature>
<reference evidence="3" key="1">
    <citation type="submission" date="2018-04" db="EMBL/GenBank/DDBJ databases">
        <title>Whole genome sequencing of Hypsizygus marmoreus.</title>
        <authorList>
            <person name="Choi I.-G."/>
            <person name="Min B."/>
            <person name="Kim J.-G."/>
            <person name="Kim S."/>
            <person name="Oh Y.-L."/>
            <person name="Kong W.-S."/>
            <person name="Park H."/>
            <person name="Jeong J."/>
            <person name="Song E.-S."/>
        </authorList>
    </citation>
    <scope>NUCLEOTIDE SEQUENCE [LARGE SCALE GENOMIC DNA]</scope>
    <source>
        <strain evidence="3">51987-8</strain>
    </source>
</reference>
<feature type="compositionally biased region" description="Basic and acidic residues" evidence="1">
    <location>
        <begin position="436"/>
        <end position="451"/>
    </location>
</feature>
<dbReference type="GO" id="GO:0004672">
    <property type="term" value="F:protein kinase activity"/>
    <property type="evidence" value="ECO:0007669"/>
    <property type="project" value="InterPro"/>
</dbReference>
<dbReference type="OrthoDB" id="312874at2759"/>
<dbReference type="Gene3D" id="1.10.510.10">
    <property type="entry name" value="Transferase(Phosphotransferase) domain 1"/>
    <property type="match status" value="1"/>
</dbReference>
<dbReference type="InterPro" id="IPR008266">
    <property type="entry name" value="Tyr_kinase_AS"/>
</dbReference>
<gene>
    <name evidence="3" type="ORF">Hypma_014319</name>
</gene>